<dbReference type="AlphaFoldDB" id="A0A0F8WUC9"/>
<name>A0A0F8WUC9_9ZZZZ</name>
<accession>A0A0F8WUC9</accession>
<evidence type="ECO:0000313" key="2">
    <source>
        <dbReference type="EMBL" id="KKK60472.1"/>
    </source>
</evidence>
<dbReference type="EMBL" id="LAZR01062954">
    <property type="protein sequence ID" value="KKK60472.1"/>
    <property type="molecule type" value="Genomic_DNA"/>
</dbReference>
<feature type="non-terminal residue" evidence="2">
    <location>
        <position position="293"/>
    </location>
</feature>
<evidence type="ECO:0000259" key="1">
    <source>
        <dbReference type="SMART" id="SM00943"/>
    </source>
</evidence>
<feature type="domain" description="DNA primase/polymerase bifunctional N-terminal" evidence="1">
    <location>
        <begin position="18"/>
        <end position="158"/>
    </location>
</feature>
<proteinExistence type="predicted"/>
<dbReference type="SUPFAM" id="SSF56747">
    <property type="entry name" value="Prim-pol domain"/>
    <property type="match status" value="1"/>
</dbReference>
<organism evidence="2">
    <name type="scientific">marine sediment metagenome</name>
    <dbReference type="NCBI Taxonomy" id="412755"/>
    <lineage>
        <taxon>unclassified sequences</taxon>
        <taxon>metagenomes</taxon>
        <taxon>ecological metagenomes</taxon>
    </lineage>
</organism>
<comment type="caution">
    <text evidence="2">The sequence shown here is derived from an EMBL/GenBank/DDBJ whole genome shotgun (WGS) entry which is preliminary data.</text>
</comment>
<sequence>MAFKKKESTQDDIDEAFGLYFHNGFSLVPVVHNGKAAIESEWTSKVHREPKEWQEWLNNNCNVGIRTGKVSNITVIDFDGEVPEEIKPYLNTLHQKTNKGGGHYFFQYEESLPKTRIKDLDIDIETDGGQVVAYPSVVEGVKRKLFFNDVNQMSPALLKFLKDRISKRPNLEVVDKKINPFSEDFQYDLVTEGNRHNVIMHLGGVLRKRLTKEETEFTLNVFNKKCVSPSLGTYEFKKCVEQLNKYDFHDGVEVETLTASNLIQGTHFSATGVNEINNLAGALSVGRNITTQN</sequence>
<protein>
    <recommendedName>
        <fullName evidence="1">DNA primase/polymerase bifunctional N-terminal domain-containing protein</fullName>
    </recommendedName>
</protein>
<dbReference type="CDD" id="cd04859">
    <property type="entry name" value="Prim_Pol"/>
    <property type="match status" value="1"/>
</dbReference>
<reference evidence="2" key="1">
    <citation type="journal article" date="2015" name="Nature">
        <title>Complex archaea that bridge the gap between prokaryotes and eukaryotes.</title>
        <authorList>
            <person name="Spang A."/>
            <person name="Saw J.H."/>
            <person name="Jorgensen S.L."/>
            <person name="Zaremba-Niedzwiedzka K."/>
            <person name="Martijn J."/>
            <person name="Lind A.E."/>
            <person name="van Eijk R."/>
            <person name="Schleper C."/>
            <person name="Guy L."/>
            <person name="Ettema T.J."/>
        </authorList>
    </citation>
    <scope>NUCLEOTIDE SEQUENCE</scope>
</reference>
<dbReference type="SMART" id="SM00943">
    <property type="entry name" value="Prim-Pol"/>
    <property type="match status" value="1"/>
</dbReference>
<dbReference type="Pfam" id="PF09250">
    <property type="entry name" value="Prim-Pol"/>
    <property type="match status" value="1"/>
</dbReference>
<gene>
    <name evidence="2" type="ORF">LCGC14_3024010</name>
</gene>
<dbReference type="InterPro" id="IPR015330">
    <property type="entry name" value="DNA_primase/pol_bifunc_N"/>
</dbReference>